<keyword evidence="3" id="KW-1185">Reference proteome</keyword>
<accession>A0A498KW46</accession>
<evidence type="ECO:0000313" key="2">
    <source>
        <dbReference type="EMBL" id="RXK47939.1"/>
    </source>
</evidence>
<dbReference type="RefSeq" id="WP_129069791.1">
    <property type="nucleotide sequence ID" value="NZ_RDFA01000005.1"/>
</dbReference>
<proteinExistence type="predicted"/>
<name>A0A498KW46_9EURY</name>
<dbReference type="EMBL" id="RDFA01000005">
    <property type="protein sequence ID" value="RXK47939.1"/>
    <property type="molecule type" value="Genomic_DNA"/>
</dbReference>
<organism evidence="2 3">
    <name type="scientific">Halorientalis pallida</name>
    <dbReference type="NCBI Taxonomy" id="2479928"/>
    <lineage>
        <taxon>Archaea</taxon>
        <taxon>Methanobacteriati</taxon>
        <taxon>Methanobacteriota</taxon>
        <taxon>Stenosarchaea group</taxon>
        <taxon>Halobacteria</taxon>
        <taxon>Halobacteriales</taxon>
        <taxon>Haloarculaceae</taxon>
        <taxon>Halorientalis</taxon>
    </lineage>
</organism>
<sequence>MHGLVDALIDAGEELGFEVELVAPDQWEHGSSKGICKRRSPVTIHSVIEVRDRDDSADLPRALIHEIAHAILHSEPDEEEAKLDAEAEASPTSSLGTSASVQQTPGSTFDRYRSKKSVATDIIWTNGTTGRVTSPQIYQYSKIND</sequence>
<reference evidence="2 3" key="1">
    <citation type="submission" date="2019-01" db="EMBL/GenBank/DDBJ databases">
        <title>Halorientalis sp. F13-25 a new haloarchaeum isolated from hypersaline water.</title>
        <authorList>
            <person name="Ana D.-V."/>
            <person name="Cristina S.-P."/>
            <person name="Antonio V."/>
        </authorList>
    </citation>
    <scope>NUCLEOTIDE SEQUENCE [LARGE SCALE GENOMIC DNA]</scope>
    <source>
        <strain evidence="2 3">F13-25</strain>
    </source>
</reference>
<evidence type="ECO:0000256" key="1">
    <source>
        <dbReference type="SAM" id="MobiDB-lite"/>
    </source>
</evidence>
<feature type="region of interest" description="Disordered" evidence="1">
    <location>
        <begin position="73"/>
        <end position="112"/>
    </location>
</feature>
<protein>
    <recommendedName>
        <fullName evidence="4">IrrE N-terminal-like domain-containing protein</fullName>
    </recommendedName>
</protein>
<comment type="caution">
    <text evidence="2">The sequence shown here is derived from an EMBL/GenBank/DDBJ whole genome shotgun (WGS) entry which is preliminary data.</text>
</comment>
<evidence type="ECO:0008006" key="4">
    <source>
        <dbReference type="Google" id="ProtNLM"/>
    </source>
</evidence>
<dbReference type="AlphaFoldDB" id="A0A498KW46"/>
<feature type="compositionally biased region" description="Polar residues" evidence="1">
    <location>
        <begin position="90"/>
        <end position="107"/>
    </location>
</feature>
<gene>
    <name evidence="2" type="ORF">EAF64_14995</name>
</gene>
<dbReference type="Proteomes" id="UP000289691">
    <property type="component" value="Unassembled WGS sequence"/>
</dbReference>
<evidence type="ECO:0000313" key="3">
    <source>
        <dbReference type="Proteomes" id="UP000289691"/>
    </source>
</evidence>